<protein>
    <submittedName>
        <fullName evidence="3">Uncharacterized protein</fullName>
    </submittedName>
</protein>
<keyword evidence="2" id="KW-0732">Signal</keyword>
<sequence length="158" mass="17030">MRTPRPPLMLLGLLAMLAGGQAALAGMPAADNAGAPAAKRVAPAPVRPVTIAGIRYEAALGTRARSLPQEGGYVAAIDAGSGQELWLQRIYETRYDPALEEDVQDVFIRRLRAGPGGKTLEIVDELGRRYTLDLATREPRPSSKGKQHDGRRSSMQKE</sequence>
<evidence type="ECO:0000256" key="1">
    <source>
        <dbReference type="SAM" id="MobiDB-lite"/>
    </source>
</evidence>
<proteinExistence type="predicted"/>
<gene>
    <name evidence="3" type="ORF">C7389_1318</name>
</gene>
<dbReference type="EMBL" id="SNVV01000031">
    <property type="protein sequence ID" value="TDN45038.1"/>
    <property type="molecule type" value="Genomic_DNA"/>
</dbReference>
<feature type="region of interest" description="Disordered" evidence="1">
    <location>
        <begin position="132"/>
        <end position="158"/>
    </location>
</feature>
<reference evidence="3 4" key="1">
    <citation type="submission" date="2019-03" db="EMBL/GenBank/DDBJ databases">
        <title>Genomic Encyclopedia of Type Strains, Phase IV (KMG-IV): sequencing the most valuable type-strain genomes for metagenomic binning, comparative biology and taxonomic classification.</title>
        <authorList>
            <person name="Goeker M."/>
        </authorList>
    </citation>
    <scope>NUCLEOTIDE SEQUENCE [LARGE SCALE GENOMIC DNA]</scope>
    <source>
        <strain evidence="3 4">DSM 12121</strain>
    </source>
</reference>
<keyword evidence="4" id="KW-1185">Reference proteome</keyword>
<evidence type="ECO:0000313" key="3">
    <source>
        <dbReference type="EMBL" id="TDN45038.1"/>
    </source>
</evidence>
<feature type="signal peptide" evidence="2">
    <location>
        <begin position="1"/>
        <end position="25"/>
    </location>
</feature>
<evidence type="ECO:0000256" key="2">
    <source>
        <dbReference type="SAM" id="SignalP"/>
    </source>
</evidence>
<dbReference type="RefSeq" id="WP_133594924.1">
    <property type="nucleotide sequence ID" value="NZ_SNVV01000031.1"/>
</dbReference>
<evidence type="ECO:0000313" key="4">
    <source>
        <dbReference type="Proteomes" id="UP000295129"/>
    </source>
</evidence>
<dbReference type="AlphaFoldDB" id="A0A4R6DLH9"/>
<feature type="chain" id="PRO_5020214957" evidence="2">
    <location>
        <begin position="26"/>
        <end position="158"/>
    </location>
</feature>
<comment type="caution">
    <text evidence="3">The sequence shown here is derived from an EMBL/GenBank/DDBJ whole genome shotgun (WGS) entry which is preliminary data.</text>
</comment>
<dbReference type="Proteomes" id="UP000295129">
    <property type="component" value="Unassembled WGS sequence"/>
</dbReference>
<name>A0A4R6DLH9_9RHOO</name>
<dbReference type="OrthoDB" id="5569910at2"/>
<accession>A0A4R6DLH9</accession>
<organism evidence="3 4">
    <name type="scientific">Azoarcus indigens</name>
    <dbReference type="NCBI Taxonomy" id="29545"/>
    <lineage>
        <taxon>Bacteria</taxon>
        <taxon>Pseudomonadati</taxon>
        <taxon>Pseudomonadota</taxon>
        <taxon>Betaproteobacteria</taxon>
        <taxon>Rhodocyclales</taxon>
        <taxon>Zoogloeaceae</taxon>
        <taxon>Azoarcus</taxon>
    </lineage>
</organism>